<name>A0A146LS44_LYGHE</name>
<sequence length="230" mass="25630">KGENKSDEEKLLDESMKIADQELEKSEVKSQLELEKPKMEIIPKDKVENEKPVALPNEPISKTLLDEKIDILETANKPAAIAAESAIHEEHYEKIAGGIPEKQIKDNPIPLSDSLPEGKEIEENPLDIKSELPEPKQNLQKNGDISIDLKPEEKPELLDAQAPLEIKNEKPKADMPLKEISLQSELKEEIEKTADIVPEKKEAIKNLESASLPENPEASSDKLENINSSS</sequence>
<proteinExistence type="predicted"/>
<organism evidence="2">
    <name type="scientific">Lygus hesperus</name>
    <name type="common">Western plant bug</name>
    <dbReference type="NCBI Taxonomy" id="30085"/>
    <lineage>
        <taxon>Eukaryota</taxon>
        <taxon>Metazoa</taxon>
        <taxon>Ecdysozoa</taxon>
        <taxon>Arthropoda</taxon>
        <taxon>Hexapoda</taxon>
        <taxon>Insecta</taxon>
        <taxon>Pterygota</taxon>
        <taxon>Neoptera</taxon>
        <taxon>Paraneoptera</taxon>
        <taxon>Hemiptera</taxon>
        <taxon>Heteroptera</taxon>
        <taxon>Panheteroptera</taxon>
        <taxon>Cimicomorpha</taxon>
        <taxon>Miridae</taxon>
        <taxon>Mirini</taxon>
        <taxon>Lygus</taxon>
    </lineage>
</organism>
<gene>
    <name evidence="2" type="ORF">g.38926</name>
</gene>
<reference evidence="2" key="1">
    <citation type="journal article" date="2016" name="Gigascience">
        <title>De novo construction of an expanded transcriptome assembly for the western tarnished plant bug, Lygus hesperus.</title>
        <authorList>
            <person name="Tassone E.E."/>
            <person name="Geib S.M."/>
            <person name="Hall B."/>
            <person name="Fabrick J.A."/>
            <person name="Brent C.S."/>
            <person name="Hull J.J."/>
        </authorList>
    </citation>
    <scope>NUCLEOTIDE SEQUENCE</scope>
</reference>
<accession>A0A146LS44</accession>
<evidence type="ECO:0000256" key="1">
    <source>
        <dbReference type="SAM" id="MobiDB-lite"/>
    </source>
</evidence>
<evidence type="ECO:0000313" key="2">
    <source>
        <dbReference type="EMBL" id="JAQ10628.1"/>
    </source>
</evidence>
<feature type="compositionally biased region" description="Basic and acidic residues" evidence="1">
    <location>
        <begin position="147"/>
        <end position="157"/>
    </location>
</feature>
<feature type="non-terminal residue" evidence="2">
    <location>
        <position position="1"/>
    </location>
</feature>
<dbReference type="AlphaFoldDB" id="A0A146LS44"/>
<feature type="region of interest" description="Disordered" evidence="1">
    <location>
        <begin position="207"/>
        <end position="230"/>
    </location>
</feature>
<feature type="compositionally biased region" description="Basic and acidic residues" evidence="1">
    <location>
        <begin position="166"/>
        <end position="177"/>
    </location>
</feature>
<dbReference type="EMBL" id="GDHC01008001">
    <property type="protein sequence ID" value="JAQ10628.1"/>
    <property type="molecule type" value="Transcribed_RNA"/>
</dbReference>
<protein>
    <submittedName>
        <fullName evidence="2">Uncharacterized protein</fullName>
    </submittedName>
</protein>
<feature type="region of interest" description="Disordered" evidence="1">
    <location>
        <begin position="97"/>
        <end position="179"/>
    </location>
</feature>
<feature type="compositionally biased region" description="Basic and acidic residues" evidence="1">
    <location>
        <begin position="116"/>
        <end position="134"/>
    </location>
</feature>